<reference evidence="8 9" key="1">
    <citation type="submission" date="2024-04" db="EMBL/GenBank/DDBJ databases">
        <title>Isolation of an actinomycete strain from pig manure.</title>
        <authorList>
            <person name="Gong T."/>
            <person name="Yu Z."/>
            <person name="An M."/>
            <person name="Wei C."/>
            <person name="Yang W."/>
            <person name="Liu L."/>
        </authorList>
    </citation>
    <scope>NUCLEOTIDE SEQUENCE [LARGE SCALE GENOMIC DNA]</scope>
    <source>
        <strain evidence="8 9">ZF39</strain>
    </source>
</reference>
<keyword evidence="9" id="KW-1185">Reference proteome</keyword>
<dbReference type="RefSeq" id="WP_425309461.1">
    <property type="nucleotide sequence ID" value="NZ_CP154795.1"/>
</dbReference>
<evidence type="ECO:0000256" key="4">
    <source>
        <dbReference type="ARBA" id="ARBA00023136"/>
    </source>
</evidence>
<proteinExistence type="predicted"/>
<evidence type="ECO:0000259" key="7">
    <source>
        <dbReference type="Pfam" id="PF07291"/>
    </source>
</evidence>
<evidence type="ECO:0000256" key="5">
    <source>
        <dbReference type="SAM" id="MobiDB-lite"/>
    </source>
</evidence>
<evidence type="ECO:0000256" key="3">
    <source>
        <dbReference type="ARBA" id="ARBA00022989"/>
    </source>
</evidence>
<keyword evidence="2 6" id="KW-0812">Transmembrane</keyword>
<protein>
    <submittedName>
        <fullName evidence="8">MauE/DoxX family redox-associated membrane protein</fullName>
    </submittedName>
</protein>
<dbReference type="Proteomes" id="UP001442841">
    <property type="component" value="Chromosome"/>
</dbReference>
<dbReference type="Pfam" id="PF07291">
    <property type="entry name" value="MauE"/>
    <property type="match status" value="1"/>
</dbReference>
<feature type="transmembrane region" description="Helical" evidence="6">
    <location>
        <begin position="108"/>
        <end position="131"/>
    </location>
</feature>
<evidence type="ECO:0000256" key="6">
    <source>
        <dbReference type="SAM" id="Phobius"/>
    </source>
</evidence>
<keyword evidence="3 6" id="KW-1133">Transmembrane helix</keyword>
<accession>A0ABZ3FTH1</accession>
<feature type="compositionally biased region" description="Acidic residues" evidence="5">
    <location>
        <begin position="196"/>
        <end position="206"/>
    </location>
</feature>
<feature type="transmembrane region" description="Helical" evidence="6">
    <location>
        <begin position="151"/>
        <end position="171"/>
    </location>
</feature>
<evidence type="ECO:0000313" key="8">
    <source>
        <dbReference type="EMBL" id="XAN08005.1"/>
    </source>
</evidence>
<evidence type="ECO:0000256" key="1">
    <source>
        <dbReference type="ARBA" id="ARBA00004141"/>
    </source>
</evidence>
<evidence type="ECO:0000256" key="2">
    <source>
        <dbReference type="ARBA" id="ARBA00022692"/>
    </source>
</evidence>
<feature type="region of interest" description="Disordered" evidence="5">
    <location>
        <begin position="193"/>
        <end position="212"/>
    </location>
</feature>
<name>A0ABZ3FTH1_9ACTN</name>
<dbReference type="InterPro" id="IPR009908">
    <property type="entry name" value="Methylamine_util_MauE"/>
</dbReference>
<sequence length="360" mass="37936">MPASTVPALLLAVVLVVSGIAKARDGESVTESFITLQLPPWLARSVAPALLPWGELVLAVALVVLGGWLGGLAAVAAVLLFAAYLWVIARALEFDHPVECGCLGRLGLGVVGPVTVVRNVLLLGLSVWTLIDQVVAGRSVLSRWLDAGSANWAWLGAVAVSVVTAGLMVYAGKDRTETTDAPAVAAAAPEAYAGEPGDDVETDPEDYERTPIPYLPLRRPDGTVVPMRTLAMDRARLLIMINPGCGSCVPVLDALPDFRRRVPQIGVHLMFFYPDAAENPYVTPDMLGDEWFVDEDSVVSMTLQLASPSAFLLGTDGYFAGGPVVGRDDVLEFFDDVAAALADAPVPTEPEAVPAVGDQA</sequence>
<gene>
    <name evidence="8" type="ORF">AADG42_12055</name>
</gene>
<feature type="transmembrane region" description="Helical" evidence="6">
    <location>
        <begin position="56"/>
        <end position="87"/>
    </location>
</feature>
<organism evidence="8 9">
    <name type="scientific">Ammonicoccus fulvus</name>
    <dbReference type="NCBI Taxonomy" id="3138240"/>
    <lineage>
        <taxon>Bacteria</taxon>
        <taxon>Bacillati</taxon>
        <taxon>Actinomycetota</taxon>
        <taxon>Actinomycetes</taxon>
        <taxon>Propionibacteriales</taxon>
        <taxon>Propionibacteriaceae</taxon>
        <taxon>Ammonicoccus</taxon>
    </lineage>
</organism>
<comment type="subcellular location">
    <subcellularLocation>
        <location evidence="1">Membrane</location>
        <topology evidence="1">Multi-pass membrane protein</topology>
    </subcellularLocation>
</comment>
<evidence type="ECO:0000313" key="9">
    <source>
        <dbReference type="Proteomes" id="UP001442841"/>
    </source>
</evidence>
<feature type="domain" description="Methylamine utilisation protein MauE" evidence="7">
    <location>
        <begin position="5"/>
        <end position="131"/>
    </location>
</feature>
<keyword evidence="4 6" id="KW-0472">Membrane</keyword>
<dbReference type="EMBL" id="CP154795">
    <property type="protein sequence ID" value="XAN08005.1"/>
    <property type="molecule type" value="Genomic_DNA"/>
</dbReference>